<evidence type="ECO:0000256" key="1">
    <source>
        <dbReference type="ARBA" id="ARBA00022723"/>
    </source>
</evidence>
<dbReference type="PANTHER" id="PTHR43880:SF12">
    <property type="entry name" value="ALCOHOL DEHYDROGENASE CLASS-3"/>
    <property type="match status" value="1"/>
</dbReference>
<dbReference type="EMBL" id="JAINUF010000025">
    <property type="protein sequence ID" value="KAJ8332592.1"/>
    <property type="molecule type" value="Genomic_DNA"/>
</dbReference>
<keyword evidence="2" id="KW-0862">Zinc</keyword>
<keyword evidence="6" id="KW-1185">Reference proteome</keyword>
<dbReference type="AlphaFoldDB" id="A0A9Q1E5G9"/>
<accession>A0A9Q1E5G9</accession>
<proteinExistence type="predicted"/>
<dbReference type="GO" id="GO:0008270">
    <property type="term" value="F:zinc ion binding"/>
    <property type="evidence" value="ECO:0007669"/>
    <property type="project" value="TreeGrafter"/>
</dbReference>
<sequence length="129" mass="14239">MFGTDSATHPSGHRLDRTGIKQTPGRRHPRLPHRPGNEGSAVVENVGPGVSKFSKGWKSVESVPRRVDDYMKKKLNVDEFVTHNLPLEKINEAFDLMTSGKSIRTVIKMAPVGEAERQLPLHAPPLAPT</sequence>
<organism evidence="5 6">
    <name type="scientific">Synaphobranchus kaupii</name>
    <name type="common">Kaup's arrowtooth eel</name>
    <dbReference type="NCBI Taxonomy" id="118154"/>
    <lineage>
        <taxon>Eukaryota</taxon>
        <taxon>Metazoa</taxon>
        <taxon>Chordata</taxon>
        <taxon>Craniata</taxon>
        <taxon>Vertebrata</taxon>
        <taxon>Euteleostomi</taxon>
        <taxon>Actinopterygii</taxon>
        <taxon>Neopterygii</taxon>
        <taxon>Teleostei</taxon>
        <taxon>Anguilliformes</taxon>
        <taxon>Synaphobranchidae</taxon>
        <taxon>Synaphobranchus</taxon>
    </lineage>
</organism>
<reference evidence="5" key="1">
    <citation type="journal article" date="2023" name="Science">
        <title>Genome structures resolve the early diversification of teleost fishes.</title>
        <authorList>
            <person name="Parey E."/>
            <person name="Louis A."/>
            <person name="Montfort J."/>
            <person name="Bouchez O."/>
            <person name="Roques C."/>
            <person name="Iampietro C."/>
            <person name="Lluch J."/>
            <person name="Castinel A."/>
            <person name="Donnadieu C."/>
            <person name="Desvignes T."/>
            <person name="Floi Bucao C."/>
            <person name="Jouanno E."/>
            <person name="Wen M."/>
            <person name="Mejri S."/>
            <person name="Dirks R."/>
            <person name="Jansen H."/>
            <person name="Henkel C."/>
            <person name="Chen W.J."/>
            <person name="Zahm M."/>
            <person name="Cabau C."/>
            <person name="Klopp C."/>
            <person name="Thompson A.W."/>
            <person name="Robinson-Rechavi M."/>
            <person name="Braasch I."/>
            <person name="Lecointre G."/>
            <person name="Bobe J."/>
            <person name="Postlethwait J.H."/>
            <person name="Berthelot C."/>
            <person name="Roest Crollius H."/>
            <person name="Guiguen Y."/>
        </authorList>
    </citation>
    <scope>NUCLEOTIDE SEQUENCE</scope>
    <source>
        <strain evidence="5">WJC10195</strain>
    </source>
</reference>
<evidence type="ECO:0000313" key="6">
    <source>
        <dbReference type="Proteomes" id="UP001152622"/>
    </source>
</evidence>
<dbReference type="InterPro" id="IPR011032">
    <property type="entry name" value="GroES-like_sf"/>
</dbReference>
<keyword evidence="1" id="KW-0479">Metal-binding</keyword>
<dbReference type="Gene3D" id="3.90.180.10">
    <property type="entry name" value="Medium-chain alcohol dehydrogenases, catalytic domain"/>
    <property type="match status" value="2"/>
</dbReference>
<feature type="compositionally biased region" description="Basic residues" evidence="4">
    <location>
        <begin position="24"/>
        <end position="33"/>
    </location>
</feature>
<evidence type="ECO:0000256" key="4">
    <source>
        <dbReference type="SAM" id="MobiDB-lite"/>
    </source>
</evidence>
<dbReference type="GO" id="GO:0005829">
    <property type="term" value="C:cytosol"/>
    <property type="evidence" value="ECO:0007669"/>
    <property type="project" value="TreeGrafter"/>
</dbReference>
<name>A0A9Q1E5G9_SYNKA</name>
<dbReference type="GO" id="GO:0046294">
    <property type="term" value="P:formaldehyde catabolic process"/>
    <property type="evidence" value="ECO:0007669"/>
    <property type="project" value="TreeGrafter"/>
</dbReference>
<dbReference type="PANTHER" id="PTHR43880">
    <property type="entry name" value="ALCOHOL DEHYDROGENASE"/>
    <property type="match status" value="1"/>
</dbReference>
<protein>
    <submittedName>
        <fullName evidence="5">Uncharacterized protein</fullName>
    </submittedName>
</protein>
<dbReference type="OrthoDB" id="417550at2759"/>
<dbReference type="GO" id="GO:0051903">
    <property type="term" value="F:S-(hydroxymethyl)glutathione dehydrogenase [NAD(P)+] activity"/>
    <property type="evidence" value="ECO:0007669"/>
    <property type="project" value="TreeGrafter"/>
</dbReference>
<feature type="region of interest" description="Disordered" evidence="4">
    <location>
        <begin position="1"/>
        <end position="48"/>
    </location>
</feature>
<comment type="caution">
    <text evidence="5">The sequence shown here is derived from an EMBL/GenBank/DDBJ whole genome shotgun (WGS) entry which is preliminary data.</text>
</comment>
<dbReference type="Proteomes" id="UP001152622">
    <property type="component" value="Unassembled WGS sequence"/>
</dbReference>
<evidence type="ECO:0000256" key="2">
    <source>
        <dbReference type="ARBA" id="ARBA00022833"/>
    </source>
</evidence>
<gene>
    <name evidence="5" type="ORF">SKAU_G00423810</name>
</gene>
<dbReference type="SUPFAM" id="SSF50129">
    <property type="entry name" value="GroES-like"/>
    <property type="match status" value="1"/>
</dbReference>
<evidence type="ECO:0000256" key="3">
    <source>
        <dbReference type="ARBA" id="ARBA00023027"/>
    </source>
</evidence>
<evidence type="ECO:0000313" key="5">
    <source>
        <dbReference type="EMBL" id="KAJ8332592.1"/>
    </source>
</evidence>
<keyword evidence="3" id="KW-0520">NAD</keyword>